<dbReference type="Pfam" id="PF00150">
    <property type="entry name" value="Cellulase"/>
    <property type="match status" value="1"/>
</dbReference>
<evidence type="ECO:0000313" key="6">
    <source>
        <dbReference type="EMBL" id="POR50885.1"/>
    </source>
</evidence>
<dbReference type="GO" id="GO:0004553">
    <property type="term" value="F:hydrolase activity, hydrolyzing O-glycosyl compounds"/>
    <property type="evidence" value="ECO:0007669"/>
    <property type="project" value="InterPro"/>
</dbReference>
<evidence type="ECO:0000256" key="3">
    <source>
        <dbReference type="RuleBase" id="RU361153"/>
    </source>
</evidence>
<evidence type="ECO:0000313" key="7">
    <source>
        <dbReference type="Proteomes" id="UP000236919"/>
    </source>
</evidence>
<dbReference type="Proteomes" id="UP000236919">
    <property type="component" value="Unassembled WGS sequence"/>
</dbReference>
<reference evidence="6 7" key="1">
    <citation type="submission" date="2018-01" db="EMBL/GenBank/DDBJ databases">
        <title>Genomic Encyclopedia of Type Strains, Phase III (KMG-III): the genomes of soil and plant-associated and newly described type strains.</title>
        <authorList>
            <person name="Whitman W."/>
        </authorList>
    </citation>
    <scope>NUCLEOTIDE SEQUENCE [LARGE SCALE GENOMIC DNA]</scope>
    <source>
        <strain evidence="6 7">1131</strain>
    </source>
</reference>
<dbReference type="PANTHER" id="PTHR34142">
    <property type="entry name" value="ENDO-BETA-1,4-GLUCANASE A"/>
    <property type="match status" value="1"/>
</dbReference>
<dbReference type="PANTHER" id="PTHR34142:SF1">
    <property type="entry name" value="GLYCOSIDE HYDROLASE FAMILY 5 DOMAIN-CONTAINING PROTEIN"/>
    <property type="match status" value="1"/>
</dbReference>
<feature type="signal peptide" evidence="4">
    <location>
        <begin position="1"/>
        <end position="28"/>
    </location>
</feature>
<accession>A0A2S4M8E2</accession>
<comment type="caution">
    <text evidence="6">The sequence shown here is derived from an EMBL/GenBank/DDBJ whole genome shotgun (WGS) entry which is preliminary data.</text>
</comment>
<dbReference type="InterPro" id="IPR001547">
    <property type="entry name" value="Glyco_hydro_5"/>
</dbReference>
<keyword evidence="4" id="KW-0732">Signal</keyword>
<organism evidence="6 7">
    <name type="scientific">Bosea psychrotolerans</name>
    <dbReference type="NCBI Taxonomy" id="1871628"/>
    <lineage>
        <taxon>Bacteria</taxon>
        <taxon>Pseudomonadati</taxon>
        <taxon>Pseudomonadota</taxon>
        <taxon>Alphaproteobacteria</taxon>
        <taxon>Hyphomicrobiales</taxon>
        <taxon>Boseaceae</taxon>
        <taxon>Bosea</taxon>
    </lineage>
</organism>
<dbReference type="InterPro" id="IPR017853">
    <property type="entry name" value="GH"/>
</dbReference>
<dbReference type="RefSeq" id="WP_103718990.1">
    <property type="nucleotide sequence ID" value="NZ_PQFZ01000008.1"/>
</dbReference>
<proteinExistence type="inferred from homology"/>
<comment type="similarity">
    <text evidence="3">Belongs to the glycosyl hydrolase 5 (cellulase A) family.</text>
</comment>
<keyword evidence="2 3" id="KW-0326">Glycosidase</keyword>
<protein>
    <submittedName>
        <fullName evidence="6">Cellulase (Glycosyl hydrolase family 5)</fullName>
    </submittedName>
</protein>
<dbReference type="EMBL" id="PQFZ01000008">
    <property type="protein sequence ID" value="POR50885.1"/>
    <property type="molecule type" value="Genomic_DNA"/>
</dbReference>
<keyword evidence="1 3" id="KW-0378">Hydrolase</keyword>
<gene>
    <name evidence="6" type="ORF">CYD53_108133</name>
</gene>
<dbReference type="SUPFAM" id="SSF51445">
    <property type="entry name" value="(Trans)glycosidases"/>
    <property type="match status" value="1"/>
</dbReference>
<dbReference type="OrthoDB" id="9800955at2"/>
<evidence type="ECO:0000259" key="5">
    <source>
        <dbReference type="Pfam" id="PF00150"/>
    </source>
</evidence>
<keyword evidence="7" id="KW-1185">Reference proteome</keyword>
<dbReference type="AlphaFoldDB" id="A0A2S4M8E2"/>
<sequence length="354" mass="38562">MTVSRRRRGVGLLLAAAGLLGAAMPAPGAETCLRGVNLSGAEFGTVPGRPNTDYTYPAEAAIRRLAGLGMTSFRLPFRWERIQPKLGDELDAAELARLDQSIDTAKGAGLVAILDLHNFGYYAGKRLGAPTLPASALGDVWRRLATHYRDRTNVVFSIMNEPYDIHSAEWAKIQNVAIAAIRKAGAKQLLLVTGTAYGGAHSWTSDLPVGNNGRDLLAIEDPLKRFAYDFHQYLDADYSGRQPECTAAQGALKAIDDVGAWLKAHGRQGFLGEFAASDRPECVMAFKQMIGRLDSRPEQWIGWTAWGAGPWWPPDYVFNLEPTAAGERPQTKALIEQLKSSGPRNAMCGRKSRP</sequence>
<name>A0A2S4M8E2_9HYPH</name>
<evidence type="ECO:0000256" key="2">
    <source>
        <dbReference type="ARBA" id="ARBA00023295"/>
    </source>
</evidence>
<dbReference type="Gene3D" id="3.20.20.80">
    <property type="entry name" value="Glycosidases"/>
    <property type="match status" value="1"/>
</dbReference>
<evidence type="ECO:0000256" key="4">
    <source>
        <dbReference type="SAM" id="SignalP"/>
    </source>
</evidence>
<dbReference type="GO" id="GO:0009251">
    <property type="term" value="P:glucan catabolic process"/>
    <property type="evidence" value="ECO:0007669"/>
    <property type="project" value="TreeGrafter"/>
</dbReference>
<feature type="chain" id="PRO_5015472135" evidence="4">
    <location>
        <begin position="29"/>
        <end position="354"/>
    </location>
</feature>
<feature type="domain" description="Glycoside hydrolase family 5" evidence="5">
    <location>
        <begin position="53"/>
        <end position="308"/>
    </location>
</feature>
<evidence type="ECO:0000256" key="1">
    <source>
        <dbReference type="ARBA" id="ARBA00022801"/>
    </source>
</evidence>